<evidence type="ECO:0000256" key="4">
    <source>
        <dbReference type="ARBA" id="ARBA00007947"/>
    </source>
</evidence>
<keyword evidence="7" id="KW-0548">Nucleotidyltransferase</keyword>
<dbReference type="GO" id="GO:0071555">
    <property type="term" value="P:cell wall organization"/>
    <property type="evidence" value="ECO:0007669"/>
    <property type="project" value="UniProtKB-KW"/>
</dbReference>
<evidence type="ECO:0000256" key="14">
    <source>
        <dbReference type="ARBA" id="ARBA00023315"/>
    </source>
</evidence>
<dbReference type="InterPro" id="IPR050065">
    <property type="entry name" value="GlmU-like"/>
</dbReference>
<evidence type="ECO:0000256" key="12">
    <source>
        <dbReference type="ARBA" id="ARBA00022984"/>
    </source>
</evidence>
<dbReference type="EMBL" id="CAFBLI010000002">
    <property type="protein sequence ID" value="CAB4855445.1"/>
    <property type="molecule type" value="Genomic_DNA"/>
</dbReference>
<dbReference type="InterPro" id="IPR029044">
    <property type="entry name" value="Nucleotide-diphossugar_trans"/>
</dbReference>
<organism evidence="21">
    <name type="scientific">freshwater metagenome</name>
    <dbReference type="NCBI Taxonomy" id="449393"/>
    <lineage>
        <taxon>unclassified sequences</taxon>
        <taxon>metagenomes</taxon>
        <taxon>ecological metagenomes</taxon>
    </lineage>
</organism>
<dbReference type="SUPFAM" id="SSF51161">
    <property type="entry name" value="Trimeric LpxA-like enzymes"/>
    <property type="match status" value="1"/>
</dbReference>
<comment type="similarity">
    <text evidence="4">In the N-terminal section; belongs to the N-acetylglucosamine-1-phosphate uridyltransferase family.</text>
</comment>
<evidence type="ECO:0000256" key="9">
    <source>
        <dbReference type="ARBA" id="ARBA00022737"/>
    </source>
</evidence>
<dbReference type="InterPro" id="IPR005882">
    <property type="entry name" value="Bifunctional_GlmU"/>
</dbReference>
<evidence type="ECO:0000256" key="16">
    <source>
        <dbReference type="ARBA" id="ARBA00048247"/>
    </source>
</evidence>
<evidence type="ECO:0000256" key="3">
    <source>
        <dbReference type="ARBA" id="ARBA00007707"/>
    </source>
</evidence>
<dbReference type="EMBL" id="CAEZUJ010000006">
    <property type="protein sequence ID" value="CAB4592594.1"/>
    <property type="molecule type" value="Genomic_DNA"/>
</dbReference>
<dbReference type="InterPro" id="IPR025877">
    <property type="entry name" value="MobA-like_NTP_Trfase"/>
</dbReference>
<dbReference type="GO" id="GO:0006048">
    <property type="term" value="P:UDP-N-acetylglucosamine biosynthetic process"/>
    <property type="evidence" value="ECO:0007669"/>
    <property type="project" value="InterPro"/>
</dbReference>
<evidence type="ECO:0000313" key="19">
    <source>
        <dbReference type="EMBL" id="CAB4592594.1"/>
    </source>
</evidence>
<evidence type="ECO:0000256" key="13">
    <source>
        <dbReference type="ARBA" id="ARBA00023268"/>
    </source>
</evidence>
<reference evidence="21" key="1">
    <citation type="submission" date="2020-05" db="EMBL/GenBank/DDBJ databases">
        <authorList>
            <person name="Chiriac C."/>
            <person name="Salcher M."/>
            <person name="Ghai R."/>
            <person name="Kavagutti S V."/>
        </authorList>
    </citation>
    <scope>NUCLEOTIDE SEQUENCE</scope>
</reference>
<dbReference type="GO" id="GO:0000902">
    <property type="term" value="P:cell morphogenesis"/>
    <property type="evidence" value="ECO:0007669"/>
    <property type="project" value="InterPro"/>
</dbReference>
<protein>
    <submittedName>
        <fullName evidence="21">Unannotated protein</fullName>
    </submittedName>
</protein>
<comment type="subcellular location">
    <subcellularLocation>
        <location evidence="2">Cytoplasm</location>
    </subcellularLocation>
</comment>
<dbReference type="CDD" id="cd02540">
    <property type="entry name" value="GT2_GlmU_N_bac"/>
    <property type="match status" value="1"/>
</dbReference>
<evidence type="ECO:0000313" key="20">
    <source>
        <dbReference type="EMBL" id="CAB4674032.1"/>
    </source>
</evidence>
<keyword evidence="10" id="KW-0460">Magnesium</keyword>
<keyword evidence="15" id="KW-0961">Cell wall biogenesis/degradation</keyword>
<keyword evidence="5" id="KW-0963">Cytoplasm</keyword>
<dbReference type="AlphaFoldDB" id="A0A6J6V2D1"/>
<dbReference type="GO" id="GO:0008360">
    <property type="term" value="P:regulation of cell shape"/>
    <property type="evidence" value="ECO:0007669"/>
    <property type="project" value="UniProtKB-KW"/>
</dbReference>
<dbReference type="Pfam" id="PF00132">
    <property type="entry name" value="Hexapep"/>
    <property type="match status" value="2"/>
</dbReference>
<dbReference type="EMBL" id="CAEZXH010000001">
    <property type="protein sequence ID" value="CAB4674032.1"/>
    <property type="molecule type" value="Genomic_DNA"/>
</dbReference>
<evidence type="ECO:0000256" key="8">
    <source>
        <dbReference type="ARBA" id="ARBA00022723"/>
    </source>
</evidence>
<evidence type="ECO:0000256" key="5">
    <source>
        <dbReference type="ARBA" id="ARBA00022490"/>
    </source>
</evidence>
<dbReference type="Pfam" id="PF12804">
    <property type="entry name" value="NTP_transf_3"/>
    <property type="match status" value="1"/>
</dbReference>
<evidence type="ECO:0000256" key="6">
    <source>
        <dbReference type="ARBA" id="ARBA00022679"/>
    </source>
</evidence>
<evidence type="ECO:0000313" key="21">
    <source>
        <dbReference type="EMBL" id="CAB4766311.1"/>
    </source>
</evidence>
<keyword evidence="12" id="KW-0573">Peptidoglycan synthesis</keyword>
<evidence type="ECO:0000256" key="17">
    <source>
        <dbReference type="ARBA" id="ARBA00048493"/>
    </source>
</evidence>
<comment type="catalytic activity">
    <reaction evidence="16">
        <text>alpha-D-glucosamine 1-phosphate + acetyl-CoA = N-acetyl-alpha-D-glucosamine 1-phosphate + CoA + H(+)</text>
        <dbReference type="Rhea" id="RHEA:13725"/>
        <dbReference type="ChEBI" id="CHEBI:15378"/>
        <dbReference type="ChEBI" id="CHEBI:57287"/>
        <dbReference type="ChEBI" id="CHEBI:57288"/>
        <dbReference type="ChEBI" id="CHEBI:57776"/>
        <dbReference type="ChEBI" id="CHEBI:58516"/>
        <dbReference type="EC" id="2.3.1.157"/>
    </reaction>
</comment>
<dbReference type="GO" id="GO:0000287">
    <property type="term" value="F:magnesium ion binding"/>
    <property type="evidence" value="ECO:0007669"/>
    <property type="project" value="InterPro"/>
</dbReference>
<feature type="domain" description="MobA-like NTP transferase" evidence="18">
    <location>
        <begin position="14"/>
        <end position="143"/>
    </location>
</feature>
<evidence type="ECO:0000256" key="2">
    <source>
        <dbReference type="ARBA" id="ARBA00004496"/>
    </source>
</evidence>
<keyword evidence="8" id="KW-0479">Metal-binding</keyword>
<dbReference type="PANTHER" id="PTHR43584">
    <property type="entry name" value="NUCLEOTIDYL TRANSFERASE"/>
    <property type="match status" value="1"/>
</dbReference>
<dbReference type="GO" id="GO:0019134">
    <property type="term" value="F:glucosamine-1-phosphate N-acetyltransferase activity"/>
    <property type="evidence" value="ECO:0007669"/>
    <property type="project" value="UniProtKB-EC"/>
</dbReference>
<keyword evidence="13" id="KW-0511">Multifunctional enzyme</keyword>
<sequence length="479" mass="50834">MSVKSGASAGPVIFILAAGEGTRMQSQLPKVLHKVLGRTLIEHVIDATNELNPSQLVIVVGAHREMVEEVVNKVSPNAKIVVQEKRGGTGHAVRIALENVKVSAEVPILVLAGDIPLITSTTLLSLLDTHVAEQNSATVLTAEIDDPEGYGRIVRDGSDGILRIVEDRDATEIEREITEINSSVYVFNSHDLVDSLSKINSKNAQGEEYLTDAIGVLQSTGKRVEPVIVEDFIEILGVNDRFQLSECTALLRDRINLHWMKNGVTMIDPTTVWIDPTVSLSQDVIIYPEVALAGSTSVESGVTIGARTTLINCEVKSGANIRDSYCDGAQIGADATVGPFSYLRPGTVLEKGVKVGAYVEVKGSQIGAGSKVPHLSYIGDATIGVGTNIGAATVTVNYDGVEKHHTVIGDHVRIGSDTMLVAPLSIGDGAYTAAGSVITEDVPAGSMGVGRARQRNILGWVLRKRSGSDSARAAEKHAK</sequence>
<dbReference type="SUPFAM" id="SSF53448">
    <property type="entry name" value="Nucleotide-diphospho-sugar transferases"/>
    <property type="match status" value="1"/>
</dbReference>
<dbReference type="EMBL" id="CAEZZS010000001">
    <property type="protein sequence ID" value="CAB4766311.1"/>
    <property type="molecule type" value="Genomic_DNA"/>
</dbReference>
<keyword evidence="6" id="KW-0808">Transferase</keyword>
<dbReference type="GO" id="GO:0009252">
    <property type="term" value="P:peptidoglycan biosynthetic process"/>
    <property type="evidence" value="ECO:0007669"/>
    <property type="project" value="UniProtKB-KW"/>
</dbReference>
<evidence type="ECO:0000256" key="15">
    <source>
        <dbReference type="ARBA" id="ARBA00023316"/>
    </source>
</evidence>
<dbReference type="PANTHER" id="PTHR43584:SF3">
    <property type="entry name" value="BIFUNCTIONAL PROTEIN GLMU"/>
    <property type="match status" value="1"/>
</dbReference>
<gene>
    <name evidence="19" type="ORF">UFOPK1811_00261</name>
    <name evidence="20" type="ORF">UFOPK2360_00039</name>
    <name evidence="21" type="ORF">UFOPK2922_00039</name>
    <name evidence="22" type="ORF">UFOPK3306_00060</name>
</gene>
<keyword evidence="11" id="KW-0133">Cell shape</keyword>
<evidence type="ECO:0000259" key="18">
    <source>
        <dbReference type="Pfam" id="PF12804"/>
    </source>
</evidence>
<dbReference type="Gene3D" id="3.90.550.10">
    <property type="entry name" value="Spore Coat Polysaccharide Biosynthesis Protein SpsA, Chain A"/>
    <property type="match status" value="1"/>
</dbReference>
<accession>A0A6J6V2D1</accession>
<dbReference type="Gene3D" id="2.160.10.10">
    <property type="entry name" value="Hexapeptide repeat proteins"/>
    <property type="match status" value="1"/>
</dbReference>
<comment type="catalytic activity">
    <reaction evidence="17">
        <text>N-acetyl-alpha-D-glucosamine 1-phosphate + UTP + H(+) = UDP-N-acetyl-alpha-D-glucosamine + diphosphate</text>
        <dbReference type="Rhea" id="RHEA:13509"/>
        <dbReference type="ChEBI" id="CHEBI:15378"/>
        <dbReference type="ChEBI" id="CHEBI:33019"/>
        <dbReference type="ChEBI" id="CHEBI:46398"/>
        <dbReference type="ChEBI" id="CHEBI:57705"/>
        <dbReference type="ChEBI" id="CHEBI:57776"/>
        <dbReference type="EC" id="2.7.7.23"/>
    </reaction>
</comment>
<dbReference type="InterPro" id="IPR038009">
    <property type="entry name" value="GlmU_C_LbH"/>
</dbReference>
<dbReference type="NCBIfam" id="TIGR01173">
    <property type="entry name" value="glmU"/>
    <property type="match status" value="1"/>
</dbReference>
<dbReference type="InterPro" id="IPR001451">
    <property type="entry name" value="Hexapep"/>
</dbReference>
<dbReference type="HAMAP" id="MF_01631">
    <property type="entry name" value="GlmU"/>
    <property type="match status" value="1"/>
</dbReference>
<dbReference type="GO" id="GO:0005737">
    <property type="term" value="C:cytoplasm"/>
    <property type="evidence" value="ECO:0007669"/>
    <property type="project" value="UniProtKB-SubCell"/>
</dbReference>
<proteinExistence type="inferred from homology"/>
<evidence type="ECO:0000256" key="10">
    <source>
        <dbReference type="ARBA" id="ARBA00022842"/>
    </source>
</evidence>
<evidence type="ECO:0000256" key="1">
    <source>
        <dbReference type="ARBA" id="ARBA00001946"/>
    </source>
</evidence>
<evidence type="ECO:0000256" key="11">
    <source>
        <dbReference type="ARBA" id="ARBA00022960"/>
    </source>
</evidence>
<dbReference type="CDD" id="cd03353">
    <property type="entry name" value="LbH_GlmU_C"/>
    <property type="match status" value="1"/>
</dbReference>
<keyword evidence="9" id="KW-0677">Repeat</keyword>
<dbReference type="InterPro" id="IPR011004">
    <property type="entry name" value="Trimer_LpxA-like_sf"/>
</dbReference>
<evidence type="ECO:0000256" key="7">
    <source>
        <dbReference type="ARBA" id="ARBA00022695"/>
    </source>
</evidence>
<evidence type="ECO:0000313" key="22">
    <source>
        <dbReference type="EMBL" id="CAB4855445.1"/>
    </source>
</evidence>
<dbReference type="NCBIfam" id="NF010932">
    <property type="entry name" value="PRK14352.1"/>
    <property type="match status" value="1"/>
</dbReference>
<comment type="similarity">
    <text evidence="3">In the C-terminal section; belongs to the transferase hexapeptide repeat family.</text>
</comment>
<keyword evidence="14" id="KW-0012">Acyltransferase</keyword>
<comment type="cofactor">
    <cofactor evidence="1">
        <name>Mg(2+)</name>
        <dbReference type="ChEBI" id="CHEBI:18420"/>
    </cofactor>
</comment>
<name>A0A6J6V2D1_9ZZZZ</name>
<dbReference type="GO" id="GO:0003977">
    <property type="term" value="F:UDP-N-acetylglucosamine diphosphorylase activity"/>
    <property type="evidence" value="ECO:0007669"/>
    <property type="project" value="UniProtKB-EC"/>
</dbReference>
<dbReference type="NCBIfam" id="NF010934">
    <property type="entry name" value="PRK14354.1"/>
    <property type="match status" value="1"/>
</dbReference>